<name>A0A0E9QPE4_ANGAN</name>
<dbReference type="AlphaFoldDB" id="A0A0E9QPE4"/>
<accession>A0A0E9QPE4</accession>
<protein>
    <submittedName>
        <fullName evidence="1">Uncharacterized protein</fullName>
    </submittedName>
</protein>
<reference evidence="1" key="1">
    <citation type="submission" date="2014-11" db="EMBL/GenBank/DDBJ databases">
        <authorList>
            <person name="Amaro Gonzalez C."/>
        </authorList>
    </citation>
    <scope>NUCLEOTIDE SEQUENCE</scope>
</reference>
<reference evidence="1" key="2">
    <citation type="journal article" date="2015" name="Fish Shellfish Immunol.">
        <title>Early steps in the European eel (Anguilla anguilla)-Vibrio vulnificus interaction in the gills: Role of the RtxA13 toxin.</title>
        <authorList>
            <person name="Callol A."/>
            <person name="Pajuelo D."/>
            <person name="Ebbesson L."/>
            <person name="Teles M."/>
            <person name="MacKenzie S."/>
            <person name="Amaro C."/>
        </authorList>
    </citation>
    <scope>NUCLEOTIDE SEQUENCE</scope>
</reference>
<proteinExistence type="predicted"/>
<evidence type="ECO:0000313" key="1">
    <source>
        <dbReference type="EMBL" id="JAH18307.1"/>
    </source>
</evidence>
<sequence length="48" mass="5935">MKYTTTEIKNIQYHKCCNFCFVCFCKYHICTFAKLIEDNRVILFPYHY</sequence>
<organism evidence="1">
    <name type="scientific">Anguilla anguilla</name>
    <name type="common">European freshwater eel</name>
    <name type="synonym">Muraena anguilla</name>
    <dbReference type="NCBI Taxonomy" id="7936"/>
    <lineage>
        <taxon>Eukaryota</taxon>
        <taxon>Metazoa</taxon>
        <taxon>Chordata</taxon>
        <taxon>Craniata</taxon>
        <taxon>Vertebrata</taxon>
        <taxon>Euteleostomi</taxon>
        <taxon>Actinopterygii</taxon>
        <taxon>Neopterygii</taxon>
        <taxon>Teleostei</taxon>
        <taxon>Anguilliformes</taxon>
        <taxon>Anguillidae</taxon>
        <taxon>Anguilla</taxon>
    </lineage>
</organism>
<dbReference type="EMBL" id="GBXM01090270">
    <property type="protein sequence ID" value="JAH18307.1"/>
    <property type="molecule type" value="Transcribed_RNA"/>
</dbReference>